<evidence type="ECO:0000256" key="4">
    <source>
        <dbReference type="ARBA" id="ARBA00022785"/>
    </source>
</evidence>
<evidence type="ECO:0000256" key="3">
    <source>
        <dbReference type="ARBA" id="ARBA00022691"/>
    </source>
</evidence>
<dbReference type="GO" id="GO:0051075">
    <property type="term" value="F:S-adenosylmethionine:tRNA ribosyltransferase-isomerase activity"/>
    <property type="evidence" value="ECO:0007669"/>
    <property type="project" value="TreeGrafter"/>
</dbReference>
<sequence length="54" mass="6341">MDLLVTNFHLPKSTLMMLVSAFAGYEHVMDLYAHAVREHYRFFSYGDAMLLQRC</sequence>
<reference evidence="5" key="1">
    <citation type="submission" date="2020-08" db="EMBL/GenBank/DDBJ databases">
        <title>Ramlibacter sp. GTP1 16S ribosomal RNA gene genome sequencing and assembly.</title>
        <authorList>
            <person name="Kang M."/>
        </authorList>
    </citation>
    <scope>NUCLEOTIDE SEQUENCE</scope>
    <source>
        <strain evidence="5">GTP1</strain>
    </source>
</reference>
<keyword evidence="1" id="KW-0963">Cytoplasm</keyword>
<dbReference type="InterPro" id="IPR036100">
    <property type="entry name" value="QueA_sf"/>
</dbReference>
<dbReference type="InterPro" id="IPR042118">
    <property type="entry name" value="QueA_dom1"/>
</dbReference>
<dbReference type="PANTHER" id="PTHR30307">
    <property type="entry name" value="S-ADENOSYLMETHIONINE:TRNA RIBOSYLTRANSFERASE-ISOMERASE"/>
    <property type="match status" value="1"/>
</dbReference>
<protein>
    <submittedName>
        <fullName evidence="5">S-adenosylmethionine:tRNA ribosyltransferase-isomerase</fullName>
    </submittedName>
</protein>
<gene>
    <name evidence="5" type="ORF">H8R02_03640</name>
</gene>
<organism evidence="5 6">
    <name type="scientific">Ramlibacter albus</name>
    <dbReference type="NCBI Taxonomy" id="2079448"/>
    <lineage>
        <taxon>Bacteria</taxon>
        <taxon>Pseudomonadati</taxon>
        <taxon>Pseudomonadota</taxon>
        <taxon>Betaproteobacteria</taxon>
        <taxon>Burkholderiales</taxon>
        <taxon>Comamonadaceae</taxon>
        <taxon>Ramlibacter</taxon>
    </lineage>
</organism>
<evidence type="ECO:0000313" key="6">
    <source>
        <dbReference type="Proteomes" id="UP000596827"/>
    </source>
</evidence>
<dbReference type="Pfam" id="PF02547">
    <property type="entry name" value="Queuosine_synth"/>
    <property type="match status" value="1"/>
</dbReference>
<keyword evidence="6" id="KW-1185">Reference proteome</keyword>
<comment type="caution">
    <text evidence="5">The sequence shown here is derived from an EMBL/GenBank/DDBJ whole genome shotgun (WGS) entry which is preliminary data.</text>
</comment>
<evidence type="ECO:0000256" key="1">
    <source>
        <dbReference type="ARBA" id="ARBA00022490"/>
    </source>
</evidence>
<evidence type="ECO:0000313" key="5">
    <source>
        <dbReference type="EMBL" id="MBC5763526.1"/>
    </source>
</evidence>
<name>A0A923M678_9BURK</name>
<dbReference type="EMBL" id="JACORU010000001">
    <property type="protein sequence ID" value="MBC5763526.1"/>
    <property type="molecule type" value="Genomic_DNA"/>
</dbReference>
<keyword evidence="3" id="KW-0949">S-adenosyl-L-methionine</keyword>
<dbReference type="Gene3D" id="3.40.1780.10">
    <property type="entry name" value="QueA-like"/>
    <property type="match status" value="1"/>
</dbReference>
<proteinExistence type="predicted"/>
<dbReference type="AlphaFoldDB" id="A0A923M678"/>
<keyword evidence="4" id="KW-0671">Queuosine biosynthesis</keyword>
<evidence type="ECO:0000256" key="2">
    <source>
        <dbReference type="ARBA" id="ARBA00022679"/>
    </source>
</evidence>
<dbReference type="InterPro" id="IPR003699">
    <property type="entry name" value="QueA"/>
</dbReference>
<keyword evidence="2" id="KW-0808">Transferase</keyword>
<dbReference type="PANTHER" id="PTHR30307:SF0">
    <property type="entry name" value="S-ADENOSYLMETHIONINE:TRNA RIBOSYLTRANSFERASE-ISOMERASE"/>
    <property type="match status" value="1"/>
</dbReference>
<dbReference type="GO" id="GO:0008616">
    <property type="term" value="P:tRNA queuosine(34) biosynthetic process"/>
    <property type="evidence" value="ECO:0007669"/>
    <property type="project" value="UniProtKB-KW"/>
</dbReference>
<dbReference type="SUPFAM" id="SSF111337">
    <property type="entry name" value="QueA-like"/>
    <property type="match status" value="1"/>
</dbReference>
<accession>A0A923M678</accession>
<dbReference type="Proteomes" id="UP000596827">
    <property type="component" value="Unassembled WGS sequence"/>
</dbReference>